<feature type="transmembrane region" description="Helical" evidence="2">
    <location>
        <begin position="417"/>
        <end position="440"/>
    </location>
</feature>
<dbReference type="RefSeq" id="WP_310547876.1">
    <property type="nucleotide sequence ID" value="NZ_JAVKGR010000003.1"/>
</dbReference>
<feature type="compositionally biased region" description="Basic and acidic residues" evidence="1">
    <location>
        <begin position="572"/>
        <end position="597"/>
    </location>
</feature>
<feature type="compositionally biased region" description="Basic and acidic residues" evidence="1">
    <location>
        <begin position="1"/>
        <end position="15"/>
    </location>
</feature>
<dbReference type="EMBL" id="JAVKGR010000003">
    <property type="protein sequence ID" value="MDR8018890.1"/>
    <property type="molecule type" value="Genomic_DNA"/>
</dbReference>
<feature type="transmembrane region" description="Helical" evidence="2">
    <location>
        <begin position="452"/>
        <end position="474"/>
    </location>
</feature>
<evidence type="ECO:0000313" key="3">
    <source>
        <dbReference type="EMBL" id="MDR8018890.1"/>
    </source>
</evidence>
<feature type="compositionally biased region" description="Basic and acidic residues" evidence="1">
    <location>
        <begin position="51"/>
        <end position="62"/>
    </location>
</feature>
<reference evidence="3 4" key="1">
    <citation type="submission" date="2023-09" db="EMBL/GenBank/DDBJ databases">
        <title>Description of three actinobacteria isolated from air of manufacturing shop in a pharmaceutical factory.</title>
        <authorList>
            <person name="Zhang D.-F."/>
        </authorList>
    </citation>
    <scope>NUCLEOTIDE SEQUENCE [LARGE SCALE GENOMIC DNA]</scope>
    <source>
        <strain evidence="3 4">LY-0111</strain>
    </source>
</reference>
<keyword evidence="4" id="KW-1185">Reference proteome</keyword>
<feature type="compositionally biased region" description="Acidic residues" evidence="1">
    <location>
        <begin position="63"/>
        <end position="79"/>
    </location>
</feature>
<feature type="compositionally biased region" description="Basic and acidic residues" evidence="1">
    <location>
        <begin position="232"/>
        <end position="269"/>
    </location>
</feature>
<organism evidence="3 4">
    <name type="scientific">Nesterenkonia aerolata</name>
    <dbReference type="NCBI Taxonomy" id="3074079"/>
    <lineage>
        <taxon>Bacteria</taxon>
        <taxon>Bacillati</taxon>
        <taxon>Actinomycetota</taxon>
        <taxon>Actinomycetes</taxon>
        <taxon>Micrococcales</taxon>
        <taxon>Micrococcaceae</taxon>
        <taxon>Nesterenkonia</taxon>
    </lineage>
</organism>
<keyword evidence="2" id="KW-0812">Transmembrane</keyword>
<keyword evidence="2" id="KW-1133">Transmembrane helix</keyword>
<proteinExistence type="predicted"/>
<sequence>MSENDHRDLHGRGAGEDFESGLDYGAFADEGATFPEDRPDAAPAPANSHRVPADERREREDRAEEDVSAEDDMVFEQEPEPSPAPADQAPDAGADRPVEPGDSLDDEDALVFDEAAQVPAEQVAEPAAESEAWPAAAAGTEAETGAETGAEMETDSGVGPDSEATTPVPAPVPVGDDGLEDQATRPISRTDGDDAEHATRPISADERAAATGEVEERPASEEDTAHLSAVDQGHRQDRQAPEEADSHADHAAHNDADHHAEAATEDRTEPAAATYPAPAPAAPVHEREAGHREAGHREAGHRTGEEITDQDLDEEVRKDKRGISRFLQVLLAIFVPVLLVVAAIRMVASPVFLWVAYRRPGFPGDDTFSTGDREVYGSYGMDYLTNAANSRYLAELSVNGEALFTDAEVSHMTDVKIVVLITMAAGVLLLLLAVLFGLMLRKWRPGGFARGVFAGAWVVLGLMIALAVFAILAWQDFFDGFHRIFFAEGTWTFDAEDTLIRLYPEQFWIDAAIAVLALVVIMALIALIVTWPTKARRARRRQRLEEVFAVRREKLVEELNKDAEYTDSPYAHSRDAEARSDAAEHTGQGREAEAVSR</sequence>
<keyword evidence="2" id="KW-0472">Membrane</keyword>
<feature type="compositionally biased region" description="Low complexity" evidence="1">
    <location>
        <begin position="114"/>
        <end position="151"/>
    </location>
</feature>
<dbReference type="NCBIfam" id="TIGR01906">
    <property type="entry name" value="integ_TIGR01906"/>
    <property type="match status" value="1"/>
</dbReference>
<protein>
    <submittedName>
        <fullName evidence="3">TIGR01906 family membrane protein</fullName>
    </submittedName>
</protein>
<comment type="caution">
    <text evidence="3">The sequence shown here is derived from an EMBL/GenBank/DDBJ whole genome shotgun (WGS) entry which is preliminary data.</text>
</comment>
<feature type="region of interest" description="Disordered" evidence="1">
    <location>
        <begin position="566"/>
        <end position="597"/>
    </location>
</feature>
<feature type="compositionally biased region" description="Basic and acidic residues" evidence="1">
    <location>
        <begin position="284"/>
        <end position="305"/>
    </location>
</feature>
<evidence type="ECO:0000313" key="4">
    <source>
        <dbReference type="Proteomes" id="UP001251870"/>
    </source>
</evidence>
<feature type="region of interest" description="Disordered" evidence="1">
    <location>
        <begin position="1"/>
        <end position="313"/>
    </location>
</feature>
<dbReference type="Pfam" id="PF07314">
    <property type="entry name" value="Lit"/>
    <property type="match status" value="1"/>
</dbReference>
<dbReference type="Proteomes" id="UP001251870">
    <property type="component" value="Unassembled WGS sequence"/>
</dbReference>
<feature type="compositionally biased region" description="Basic and acidic residues" evidence="1">
    <location>
        <begin position="188"/>
        <end position="225"/>
    </location>
</feature>
<evidence type="ECO:0000256" key="1">
    <source>
        <dbReference type="SAM" id="MobiDB-lite"/>
    </source>
</evidence>
<feature type="transmembrane region" description="Helical" evidence="2">
    <location>
        <begin position="507"/>
        <end position="531"/>
    </location>
</feature>
<feature type="compositionally biased region" description="Acidic residues" evidence="1">
    <location>
        <begin position="102"/>
        <end position="111"/>
    </location>
</feature>
<dbReference type="InterPro" id="IPR010178">
    <property type="entry name" value="Lit"/>
</dbReference>
<feature type="transmembrane region" description="Helical" evidence="2">
    <location>
        <begin position="326"/>
        <end position="348"/>
    </location>
</feature>
<accession>A0ABU2DQV7</accession>
<gene>
    <name evidence="3" type="ORF">RIL96_04855</name>
</gene>
<evidence type="ECO:0000256" key="2">
    <source>
        <dbReference type="SAM" id="Phobius"/>
    </source>
</evidence>
<name>A0ABU2DQV7_9MICC</name>